<dbReference type="EMBL" id="JAHUZB010000005">
    <property type="protein sequence ID" value="MBV7391697.1"/>
    <property type="molecule type" value="Genomic_DNA"/>
</dbReference>
<protein>
    <submittedName>
        <fullName evidence="2">Class A beta-lactamase-related serine hydrolase</fullName>
    </submittedName>
</protein>
<dbReference type="PANTHER" id="PTHR35333">
    <property type="entry name" value="BETA-LACTAMASE"/>
    <property type="match status" value="1"/>
</dbReference>
<dbReference type="Pfam" id="PF13354">
    <property type="entry name" value="Beta-lactamase2"/>
    <property type="match status" value="1"/>
</dbReference>
<feature type="domain" description="Beta-lactamase class A catalytic" evidence="1">
    <location>
        <begin position="35"/>
        <end position="172"/>
    </location>
</feature>
<accession>A0ABS6TFH0</accession>
<dbReference type="GO" id="GO:0016787">
    <property type="term" value="F:hydrolase activity"/>
    <property type="evidence" value="ECO:0007669"/>
    <property type="project" value="UniProtKB-KW"/>
</dbReference>
<comment type="caution">
    <text evidence="2">The sequence shown here is derived from an EMBL/GenBank/DDBJ whole genome shotgun (WGS) entry which is preliminary data.</text>
</comment>
<dbReference type="InterPro" id="IPR045155">
    <property type="entry name" value="Beta-lactam_cat"/>
</dbReference>
<keyword evidence="3" id="KW-1185">Reference proteome</keyword>
<name>A0ABS6TFH0_9ENTE</name>
<evidence type="ECO:0000259" key="1">
    <source>
        <dbReference type="Pfam" id="PF13354"/>
    </source>
</evidence>
<gene>
    <name evidence="2" type="ORF">KUA55_13495</name>
</gene>
<dbReference type="Proteomes" id="UP000774130">
    <property type="component" value="Unassembled WGS sequence"/>
</dbReference>
<dbReference type="PANTHER" id="PTHR35333:SF3">
    <property type="entry name" value="BETA-LACTAMASE-TYPE TRANSPEPTIDASE FOLD CONTAINING PROTEIN"/>
    <property type="match status" value="1"/>
</dbReference>
<evidence type="ECO:0000313" key="3">
    <source>
        <dbReference type="Proteomes" id="UP000774130"/>
    </source>
</evidence>
<evidence type="ECO:0000313" key="2">
    <source>
        <dbReference type="EMBL" id="MBV7391697.1"/>
    </source>
</evidence>
<sequence length="195" mass="21412">MIAASIIKVFVMDYAYSQISNGSLTTETMIQGATLDSWIYPMIQQSSNEAANVLIDYFGMEQLNFYFQTQGYTNTRIERKMLDYTAQGAGKENYTSLNDCLAFLKKIYTNQTTYPSSQMLTILKGQGIQTKIPSKLPTGTVVANKTGELAGVENDIALVFSEKAPFALVVLTNSVINSEGLRSAIGDFALACYQA</sequence>
<dbReference type="InterPro" id="IPR000871">
    <property type="entry name" value="Beta-lactam_class-A"/>
</dbReference>
<proteinExistence type="predicted"/>
<reference evidence="2 3" key="1">
    <citation type="submission" date="2021-06" db="EMBL/GenBank/DDBJ databases">
        <title>Enterococcus alishanensis sp. nov., a novel lactic acid bacterium isolated from fresh coffee beans.</title>
        <authorList>
            <person name="Chen Y.-S."/>
        </authorList>
    </citation>
    <scope>NUCLEOTIDE SEQUENCE [LARGE SCALE GENOMIC DNA]</scope>
    <source>
        <strain evidence="2 3">ALS3</strain>
    </source>
</reference>
<keyword evidence="2" id="KW-0378">Hydrolase</keyword>
<organism evidence="2 3">
    <name type="scientific">Enterococcus alishanensis</name>
    <dbReference type="NCBI Taxonomy" id="1303817"/>
    <lineage>
        <taxon>Bacteria</taxon>
        <taxon>Bacillati</taxon>
        <taxon>Bacillota</taxon>
        <taxon>Bacilli</taxon>
        <taxon>Lactobacillales</taxon>
        <taxon>Enterococcaceae</taxon>
        <taxon>Enterococcus</taxon>
    </lineage>
</organism>